<evidence type="ECO:0000256" key="4">
    <source>
        <dbReference type="ARBA" id="ARBA00023163"/>
    </source>
</evidence>
<evidence type="ECO:0000313" key="7">
    <source>
        <dbReference type="Proteomes" id="UP001597295"/>
    </source>
</evidence>
<dbReference type="SUPFAM" id="SSF46785">
    <property type="entry name" value="Winged helix' DNA-binding domain"/>
    <property type="match status" value="1"/>
</dbReference>
<dbReference type="InterPro" id="IPR000847">
    <property type="entry name" value="LysR_HTH_N"/>
</dbReference>
<evidence type="ECO:0000256" key="2">
    <source>
        <dbReference type="ARBA" id="ARBA00023015"/>
    </source>
</evidence>
<dbReference type="Pfam" id="PF00126">
    <property type="entry name" value="HTH_1"/>
    <property type="match status" value="1"/>
</dbReference>
<keyword evidence="4" id="KW-0804">Transcription</keyword>
<gene>
    <name evidence="6" type="ORF">ACFSM5_14705</name>
</gene>
<evidence type="ECO:0000259" key="5">
    <source>
        <dbReference type="PROSITE" id="PS50931"/>
    </source>
</evidence>
<keyword evidence="7" id="KW-1185">Reference proteome</keyword>
<dbReference type="RefSeq" id="WP_379877189.1">
    <property type="nucleotide sequence ID" value="NZ_JBHUIP010000012.1"/>
</dbReference>
<organism evidence="6 7">
    <name type="scientific">Lacibacterium aquatile</name>
    <dbReference type="NCBI Taxonomy" id="1168082"/>
    <lineage>
        <taxon>Bacteria</taxon>
        <taxon>Pseudomonadati</taxon>
        <taxon>Pseudomonadota</taxon>
        <taxon>Alphaproteobacteria</taxon>
        <taxon>Rhodospirillales</taxon>
        <taxon>Rhodospirillaceae</taxon>
    </lineage>
</organism>
<dbReference type="InterPro" id="IPR005119">
    <property type="entry name" value="LysR_subst-bd"/>
</dbReference>
<dbReference type="InterPro" id="IPR036388">
    <property type="entry name" value="WH-like_DNA-bd_sf"/>
</dbReference>
<dbReference type="PANTHER" id="PTHR30427:SF1">
    <property type="entry name" value="TRANSCRIPTIONAL ACTIVATOR PROTEIN LYSR"/>
    <property type="match status" value="1"/>
</dbReference>
<dbReference type="EMBL" id="JBHUIP010000012">
    <property type="protein sequence ID" value="MFD2264149.1"/>
    <property type="molecule type" value="Genomic_DNA"/>
</dbReference>
<dbReference type="PROSITE" id="PS50931">
    <property type="entry name" value="HTH_LYSR"/>
    <property type="match status" value="1"/>
</dbReference>
<name>A0ABW5DWH8_9PROT</name>
<dbReference type="PANTHER" id="PTHR30427">
    <property type="entry name" value="TRANSCRIPTIONAL ACTIVATOR PROTEIN LYSR"/>
    <property type="match status" value="1"/>
</dbReference>
<reference evidence="7" key="1">
    <citation type="journal article" date="2019" name="Int. J. Syst. Evol. Microbiol.">
        <title>The Global Catalogue of Microorganisms (GCM) 10K type strain sequencing project: providing services to taxonomists for standard genome sequencing and annotation.</title>
        <authorList>
            <consortium name="The Broad Institute Genomics Platform"/>
            <consortium name="The Broad Institute Genome Sequencing Center for Infectious Disease"/>
            <person name="Wu L."/>
            <person name="Ma J."/>
        </authorList>
    </citation>
    <scope>NUCLEOTIDE SEQUENCE [LARGE SCALE GENOMIC DNA]</scope>
    <source>
        <strain evidence="7">CGMCC 1.19062</strain>
    </source>
</reference>
<proteinExistence type="inferred from homology"/>
<feature type="domain" description="HTH lysR-type" evidence="5">
    <location>
        <begin position="52"/>
        <end position="109"/>
    </location>
</feature>
<keyword evidence="2" id="KW-0805">Transcription regulation</keyword>
<protein>
    <submittedName>
        <fullName evidence="6">LysR family transcriptional regulator</fullName>
    </submittedName>
</protein>
<comment type="similarity">
    <text evidence="1">Belongs to the LysR transcriptional regulatory family.</text>
</comment>
<dbReference type="Gene3D" id="3.40.190.290">
    <property type="match status" value="1"/>
</dbReference>
<dbReference type="Proteomes" id="UP001597295">
    <property type="component" value="Unassembled WGS sequence"/>
</dbReference>
<dbReference type="InterPro" id="IPR036390">
    <property type="entry name" value="WH_DNA-bd_sf"/>
</dbReference>
<dbReference type="SUPFAM" id="SSF53850">
    <property type="entry name" value="Periplasmic binding protein-like II"/>
    <property type="match status" value="1"/>
</dbReference>
<comment type="caution">
    <text evidence="6">The sequence shown here is derived from an EMBL/GenBank/DDBJ whole genome shotgun (WGS) entry which is preliminary data.</text>
</comment>
<keyword evidence="3" id="KW-0238">DNA-binding</keyword>
<accession>A0ABW5DWH8</accession>
<evidence type="ECO:0000256" key="1">
    <source>
        <dbReference type="ARBA" id="ARBA00009437"/>
    </source>
</evidence>
<dbReference type="Pfam" id="PF03466">
    <property type="entry name" value="LysR_substrate"/>
    <property type="match status" value="1"/>
</dbReference>
<dbReference type="Gene3D" id="1.10.10.10">
    <property type="entry name" value="Winged helix-like DNA-binding domain superfamily/Winged helix DNA-binding domain"/>
    <property type="match status" value="1"/>
</dbReference>
<evidence type="ECO:0000313" key="6">
    <source>
        <dbReference type="EMBL" id="MFD2264149.1"/>
    </source>
</evidence>
<evidence type="ECO:0000256" key="3">
    <source>
        <dbReference type="ARBA" id="ARBA00023125"/>
    </source>
</evidence>
<sequence>MKYMNKKDIFITLKTVKIISPLNTEEFSEKYISYWNVSCRNLTCDYLDVEIMHIRHLEILHALMLTGTITSAAQLLNISQPTATRLLLRAEDLLGYKLFERVRGRFVPTREGQILHAESEPLIRGLDGLRKLARNLGSTTTECLHIAAAPAMCAQLIPMAITRFRRKYPNVSFEVETRQYADLVRGVLTHEADIGIGFDVESHAGLDMVKIARAPFFGAFPAKDAATLPPTVSLDIFRSFPIVGLQGNDPIGAACEKALKAADIDLDPIVLVKTNQIALSLVSRGDCAAIIDLYTAATHDPRLVTVRQIEPPFAVEIHGLRARNQPASVVSRDFLATVKIVEAEIAQRLQRQAGPIHEEIPPK</sequence>